<name>A0A0F9KUG5_9ZZZZ</name>
<comment type="caution">
    <text evidence="1">The sequence shown here is derived from an EMBL/GenBank/DDBJ whole genome shotgun (WGS) entry which is preliminary data.</text>
</comment>
<accession>A0A0F9KUG5</accession>
<proteinExistence type="predicted"/>
<evidence type="ECO:0000313" key="1">
    <source>
        <dbReference type="EMBL" id="KKM25748.1"/>
    </source>
</evidence>
<gene>
    <name evidence="1" type="ORF">LCGC14_1591810</name>
</gene>
<organism evidence="1">
    <name type="scientific">marine sediment metagenome</name>
    <dbReference type="NCBI Taxonomy" id="412755"/>
    <lineage>
        <taxon>unclassified sequences</taxon>
        <taxon>metagenomes</taxon>
        <taxon>ecological metagenomes</taxon>
    </lineage>
</organism>
<protein>
    <submittedName>
        <fullName evidence="1">Uncharacterized protein</fullName>
    </submittedName>
</protein>
<reference evidence="1" key="1">
    <citation type="journal article" date="2015" name="Nature">
        <title>Complex archaea that bridge the gap between prokaryotes and eukaryotes.</title>
        <authorList>
            <person name="Spang A."/>
            <person name="Saw J.H."/>
            <person name="Jorgensen S.L."/>
            <person name="Zaremba-Niedzwiedzka K."/>
            <person name="Martijn J."/>
            <person name="Lind A.E."/>
            <person name="van Eijk R."/>
            <person name="Schleper C."/>
            <person name="Guy L."/>
            <person name="Ettema T.J."/>
        </authorList>
    </citation>
    <scope>NUCLEOTIDE SEQUENCE</scope>
</reference>
<sequence>MADEKGSVTIPLVDYLELRNASDDAERKVERTRAQSRHLAVLISSLLKVQEVRDEIQAFNARTSEAQFDIVDGRVRIELIDH</sequence>
<dbReference type="AlphaFoldDB" id="A0A0F9KUG5"/>
<dbReference type="EMBL" id="LAZR01012649">
    <property type="protein sequence ID" value="KKM25748.1"/>
    <property type="molecule type" value="Genomic_DNA"/>
</dbReference>